<evidence type="ECO:0000256" key="1">
    <source>
        <dbReference type="SAM" id="MobiDB-lite"/>
    </source>
</evidence>
<evidence type="ECO:0000313" key="2">
    <source>
        <dbReference type="EMBL" id="KAJ7741670.1"/>
    </source>
</evidence>
<feature type="region of interest" description="Disordered" evidence="1">
    <location>
        <begin position="245"/>
        <end position="266"/>
    </location>
</feature>
<dbReference type="AlphaFoldDB" id="A0AAD7N0X6"/>
<sequence>MYFYDLSATGLDPGGNSQFFATNQRNFIQFNYIAPIAEDILVTVSSPMPYGLGIPRAGGGRYYILVFGGRLYSVRRSGTLHRKKSNQSWRVDLRRNAKRKEGVHTLLYLVAKNVERLKVERTPNLTSRTRTSGTKSNRSITINSRMPKFVLKHEDEKQTPNLPHSIIGMKTFTMRLISEAIPIQTYSSMWCGFGRGTRPRIAMIVHSDTLFEAGDLECEARRDRGRTSRLPNRWEKRLVQSAQPRKKKCGRFPGDMGRHNTGTTKRRRPSAFRECVGIVRTLPRDPHRRRFFFPSRLTSTNQCPSPRAVWTTDLLLCDLPSLAHFPGLDSIKVVHVVHRTRFAQRFVHLLFYCMHGAGRYLYDILFVHADIQGYLGLERTDKPLRLLPRNGLQLSVFTLALVLRVDMCLNAASQSPPSKPSVFPTPKCCIYRSP</sequence>
<dbReference type="EMBL" id="JARKIB010000098">
    <property type="protein sequence ID" value="KAJ7741670.1"/>
    <property type="molecule type" value="Genomic_DNA"/>
</dbReference>
<proteinExistence type="predicted"/>
<accession>A0AAD7N0X6</accession>
<organism evidence="2 3">
    <name type="scientific">Mycena metata</name>
    <dbReference type="NCBI Taxonomy" id="1033252"/>
    <lineage>
        <taxon>Eukaryota</taxon>
        <taxon>Fungi</taxon>
        <taxon>Dikarya</taxon>
        <taxon>Basidiomycota</taxon>
        <taxon>Agaricomycotina</taxon>
        <taxon>Agaricomycetes</taxon>
        <taxon>Agaricomycetidae</taxon>
        <taxon>Agaricales</taxon>
        <taxon>Marasmiineae</taxon>
        <taxon>Mycenaceae</taxon>
        <taxon>Mycena</taxon>
    </lineage>
</organism>
<gene>
    <name evidence="2" type="ORF">B0H16DRAFT_1693952</name>
</gene>
<dbReference type="Proteomes" id="UP001215598">
    <property type="component" value="Unassembled WGS sequence"/>
</dbReference>
<reference evidence="2" key="1">
    <citation type="submission" date="2023-03" db="EMBL/GenBank/DDBJ databases">
        <title>Massive genome expansion in bonnet fungi (Mycena s.s.) driven by repeated elements and novel gene families across ecological guilds.</title>
        <authorList>
            <consortium name="Lawrence Berkeley National Laboratory"/>
            <person name="Harder C.B."/>
            <person name="Miyauchi S."/>
            <person name="Viragh M."/>
            <person name="Kuo A."/>
            <person name="Thoen E."/>
            <person name="Andreopoulos B."/>
            <person name="Lu D."/>
            <person name="Skrede I."/>
            <person name="Drula E."/>
            <person name="Henrissat B."/>
            <person name="Morin E."/>
            <person name="Kohler A."/>
            <person name="Barry K."/>
            <person name="LaButti K."/>
            <person name="Morin E."/>
            <person name="Salamov A."/>
            <person name="Lipzen A."/>
            <person name="Mereny Z."/>
            <person name="Hegedus B."/>
            <person name="Baldrian P."/>
            <person name="Stursova M."/>
            <person name="Weitz H."/>
            <person name="Taylor A."/>
            <person name="Grigoriev I.V."/>
            <person name="Nagy L.G."/>
            <person name="Martin F."/>
            <person name="Kauserud H."/>
        </authorList>
    </citation>
    <scope>NUCLEOTIDE SEQUENCE</scope>
    <source>
        <strain evidence="2">CBHHK182m</strain>
    </source>
</reference>
<name>A0AAD7N0X6_9AGAR</name>
<protein>
    <submittedName>
        <fullName evidence="2">Uncharacterized protein</fullName>
    </submittedName>
</protein>
<keyword evidence="3" id="KW-1185">Reference proteome</keyword>
<comment type="caution">
    <text evidence="2">The sequence shown here is derived from an EMBL/GenBank/DDBJ whole genome shotgun (WGS) entry which is preliminary data.</text>
</comment>
<evidence type="ECO:0000313" key="3">
    <source>
        <dbReference type="Proteomes" id="UP001215598"/>
    </source>
</evidence>